<evidence type="ECO:0000313" key="1">
    <source>
        <dbReference type="EMBL" id="KPV48374.1"/>
    </source>
</evidence>
<evidence type="ECO:0000313" key="2">
    <source>
        <dbReference type="Proteomes" id="UP000050509"/>
    </source>
</evidence>
<feature type="non-terminal residue" evidence="1">
    <location>
        <position position="1"/>
    </location>
</feature>
<dbReference type="Proteomes" id="UP000050509">
    <property type="component" value="Unassembled WGS sequence"/>
</dbReference>
<accession>A0A0P9F7V6</accession>
<reference evidence="1 2" key="1">
    <citation type="submission" date="2015-09" db="EMBL/GenBank/DDBJ databases">
        <title>Draft genome sequence of Kouleothrix aurantiaca JCM 19913.</title>
        <authorList>
            <person name="Hemp J."/>
        </authorList>
    </citation>
    <scope>NUCLEOTIDE SEQUENCE [LARGE SCALE GENOMIC DNA]</scope>
    <source>
        <strain evidence="1 2">COM-B</strain>
    </source>
</reference>
<sequence>PNLPALLPAGANSAGALADGMAAALVPAPLPADARAALVEYIGDGQGDQYVLARAELNARLPELAGLIMASPAFQVH</sequence>
<gene>
    <name evidence="1" type="ORF">SE17_38410</name>
</gene>
<comment type="caution">
    <text evidence="1">The sequence shown here is derived from an EMBL/GenBank/DDBJ whole genome shotgun (WGS) entry which is preliminary data.</text>
</comment>
<proteinExistence type="predicted"/>
<organism evidence="1 2">
    <name type="scientific">Kouleothrix aurantiaca</name>
    <dbReference type="NCBI Taxonomy" id="186479"/>
    <lineage>
        <taxon>Bacteria</taxon>
        <taxon>Bacillati</taxon>
        <taxon>Chloroflexota</taxon>
        <taxon>Chloroflexia</taxon>
        <taxon>Chloroflexales</taxon>
        <taxon>Roseiflexineae</taxon>
        <taxon>Roseiflexaceae</taxon>
        <taxon>Kouleothrix</taxon>
    </lineage>
</organism>
<name>A0A0P9F7V6_9CHLR</name>
<dbReference type="EMBL" id="LJCR01002703">
    <property type="protein sequence ID" value="KPV48374.1"/>
    <property type="molecule type" value="Genomic_DNA"/>
</dbReference>
<evidence type="ECO:0008006" key="3">
    <source>
        <dbReference type="Google" id="ProtNLM"/>
    </source>
</evidence>
<protein>
    <recommendedName>
        <fullName evidence="3">DUF1800 domain-containing protein</fullName>
    </recommendedName>
</protein>
<dbReference type="AlphaFoldDB" id="A0A0P9F7V6"/>
<keyword evidence="2" id="KW-1185">Reference proteome</keyword>